<dbReference type="EMBL" id="JAJHNU010000002">
    <property type="protein sequence ID" value="MDN4121530.1"/>
    <property type="molecule type" value="Genomic_DNA"/>
</dbReference>
<reference evidence="2" key="1">
    <citation type="submission" date="2021-11" db="EMBL/GenBank/DDBJ databases">
        <title>Draft genome sequence of Alcaligenes endophyticus type strain CCUG 75668T.</title>
        <authorList>
            <person name="Salva-Serra F."/>
            <person name="Duran R.E."/>
            <person name="Seeger M."/>
            <person name="Moore E.R.B."/>
            <person name="Jaen-Luchoro D."/>
        </authorList>
    </citation>
    <scope>NUCLEOTIDE SEQUENCE</scope>
    <source>
        <strain evidence="2">CCUG 75668</strain>
    </source>
</reference>
<keyword evidence="1 2" id="KW-0808">Transferase</keyword>
<dbReference type="Gene3D" id="3.40.50.10540">
    <property type="entry name" value="Crotonobetainyl-coa:carnitine coa-transferase, domain 1"/>
    <property type="match status" value="1"/>
</dbReference>
<organism evidence="2 3">
    <name type="scientific">Alcaligenes endophyticus</name>
    <dbReference type="NCBI Taxonomy" id="1929088"/>
    <lineage>
        <taxon>Bacteria</taxon>
        <taxon>Pseudomonadati</taxon>
        <taxon>Pseudomonadota</taxon>
        <taxon>Betaproteobacteria</taxon>
        <taxon>Burkholderiales</taxon>
        <taxon>Alcaligenaceae</taxon>
        <taxon>Alcaligenes</taxon>
    </lineage>
</organism>
<dbReference type="InterPro" id="IPR003673">
    <property type="entry name" value="CoA-Trfase_fam_III"/>
</dbReference>
<name>A0ABT8EJR1_9BURK</name>
<dbReference type="InterPro" id="IPR050483">
    <property type="entry name" value="CoA-transferase_III_domain"/>
</dbReference>
<evidence type="ECO:0000313" key="3">
    <source>
        <dbReference type="Proteomes" id="UP001168613"/>
    </source>
</evidence>
<dbReference type="PANTHER" id="PTHR48207">
    <property type="entry name" value="SUCCINATE--HYDROXYMETHYLGLUTARATE COA-TRANSFERASE"/>
    <property type="match status" value="1"/>
</dbReference>
<protein>
    <submittedName>
        <fullName evidence="2">CoA transferase</fullName>
    </submittedName>
</protein>
<dbReference type="RefSeq" id="WP_266125216.1">
    <property type="nucleotide sequence ID" value="NZ_JAJHNU010000002.1"/>
</dbReference>
<dbReference type="PANTHER" id="PTHR48207:SF3">
    <property type="entry name" value="SUCCINATE--HYDROXYMETHYLGLUTARATE COA-TRANSFERASE"/>
    <property type="match status" value="1"/>
</dbReference>
<proteinExistence type="predicted"/>
<dbReference type="InterPro" id="IPR044855">
    <property type="entry name" value="CoA-Trfase_III_dom3_sf"/>
</dbReference>
<dbReference type="Gene3D" id="3.30.1540.10">
    <property type="entry name" value="formyl-coa transferase, domain 3"/>
    <property type="match status" value="1"/>
</dbReference>
<dbReference type="GO" id="GO:0016740">
    <property type="term" value="F:transferase activity"/>
    <property type="evidence" value="ECO:0007669"/>
    <property type="project" value="UniProtKB-KW"/>
</dbReference>
<dbReference type="Proteomes" id="UP001168613">
    <property type="component" value="Unassembled WGS sequence"/>
</dbReference>
<keyword evidence="3" id="KW-1185">Reference proteome</keyword>
<dbReference type="Pfam" id="PF02515">
    <property type="entry name" value="CoA_transf_3"/>
    <property type="match status" value="1"/>
</dbReference>
<evidence type="ECO:0000313" key="2">
    <source>
        <dbReference type="EMBL" id="MDN4121530.1"/>
    </source>
</evidence>
<dbReference type="InterPro" id="IPR023606">
    <property type="entry name" value="CoA-Trfase_III_dom_1_sf"/>
</dbReference>
<dbReference type="SUPFAM" id="SSF89796">
    <property type="entry name" value="CoA-transferase family III (CaiB/BaiF)"/>
    <property type="match status" value="1"/>
</dbReference>
<accession>A0ABT8EJR1</accession>
<gene>
    <name evidence="2" type="ORF">LMS43_09530</name>
</gene>
<evidence type="ECO:0000256" key="1">
    <source>
        <dbReference type="ARBA" id="ARBA00022679"/>
    </source>
</evidence>
<comment type="caution">
    <text evidence="2">The sequence shown here is derived from an EMBL/GenBank/DDBJ whole genome shotgun (WGS) entry which is preliminary data.</text>
</comment>
<sequence length="414" mass="44922">MTEPLKGIRVIDLSHVIAGPLASFYLAQFGADVMKIEAPAGGDIWRRSRKVGESEIPPGFVSVNAGKRSVAIDIRTEEGADAIRKLAQEADVFVENFRPGVVKKYGLDYDTIKELNPNIVYCSISGYGQTGEWARRPAYDHVIQALTGMMMMGGEKNSPPTKVGFPVVDVAVGMLGAMSIMAAICEQQRTGRGQYISASMVQASMMLMYPCAVDVIASGQDYERVGNRGYSGSPTADTYQCVDGWLAISANTVPQFKSLMTVLGLEDVCQDERALDMKSFNAPVGGIVVANDLEYLRQRLHNAFAHRSASELEKQLNELSVPASRVRSLGEFLQTANTSPELIDIVSRNYDGGAELIETPGFGFKFGETTSGQVFPGAPMHGADTEDVLVSLGWSAQKIAELNAQNKIHCYEKL</sequence>